<evidence type="ECO:0000259" key="5">
    <source>
        <dbReference type="SMART" id="SM00829"/>
    </source>
</evidence>
<gene>
    <name evidence="6" type="ORF">ACFQPE_14745</name>
</gene>
<evidence type="ECO:0000313" key="7">
    <source>
        <dbReference type="Proteomes" id="UP001596547"/>
    </source>
</evidence>
<dbReference type="Proteomes" id="UP001596547">
    <property type="component" value="Unassembled WGS sequence"/>
</dbReference>
<comment type="cofactor">
    <cofactor evidence="4">
        <name>Zn(2+)</name>
        <dbReference type="ChEBI" id="CHEBI:29105"/>
    </cofactor>
</comment>
<keyword evidence="7" id="KW-1185">Reference proteome</keyword>
<dbReference type="InterPro" id="IPR020843">
    <property type="entry name" value="ER"/>
</dbReference>
<dbReference type="GO" id="GO:0043168">
    <property type="term" value="F:anion binding"/>
    <property type="evidence" value="ECO:0007669"/>
    <property type="project" value="UniProtKB-ARBA"/>
</dbReference>
<dbReference type="GO" id="GO:0044281">
    <property type="term" value="P:small molecule metabolic process"/>
    <property type="evidence" value="ECO:0007669"/>
    <property type="project" value="UniProtKB-ARBA"/>
</dbReference>
<dbReference type="GO" id="GO:0030554">
    <property type="term" value="F:adenyl nucleotide binding"/>
    <property type="evidence" value="ECO:0007669"/>
    <property type="project" value="UniProtKB-ARBA"/>
</dbReference>
<keyword evidence="2 4" id="KW-0862">Zinc</keyword>
<evidence type="ECO:0000256" key="1">
    <source>
        <dbReference type="ARBA" id="ARBA00022723"/>
    </source>
</evidence>
<accession>A0ABD6ACX9</accession>
<comment type="similarity">
    <text evidence="4">Belongs to the zinc-containing alcohol dehydrogenase family.</text>
</comment>
<evidence type="ECO:0000256" key="2">
    <source>
        <dbReference type="ARBA" id="ARBA00022833"/>
    </source>
</evidence>
<dbReference type="SMART" id="SM00829">
    <property type="entry name" value="PKS_ER"/>
    <property type="match status" value="1"/>
</dbReference>
<comment type="caution">
    <text evidence="6">The sequence shown here is derived from an EMBL/GenBank/DDBJ whole genome shotgun (WGS) entry which is preliminary data.</text>
</comment>
<dbReference type="InterPro" id="IPR013154">
    <property type="entry name" value="ADH-like_N"/>
</dbReference>
<dbReference type="PANTHER" id="PTHR43401">
    <property type="entry name" value="L-THREONINE 3-DEHYDROGENASE"/>
    <property type="match status" value="1"/>
</dbReference>
<dbReference type="Pfam" id="PF08240">
    <property type="entry name" value="ADH_N"/>
    <property type="match status" value="1"/>
</dbReference>
<proteinExistence type="inferred from homology"/>
<dbReference type="GO" id="GO:0046872">
    <property type="term" value="F:metal ion binding"/>
    <property type="evidence" value="ECO:0007669"/>
    <property type="project" value="UniProtKB-KW"/>
</dbReference>
<dbReference type="RefSeq" id="WP_276305681.1">
    <property type="nucleotide sequence ID" value="NZ_CP119992.1"/>
</dbReference>
<dbReference type="EMBL" id="JBHTBF010000002">
    <property type="protein sequence ID" value="MFC7318041.1"/>
    <property type="molecule type" value="Genomic_DNA"/>
</dbReference>
<organism evidence="6 7">
    <name type="scientific">Halomarina halobia</name>
    <dbReference type="NCBI Taxonomy" id="3033386"/>
    <lineage>
        <taxon>Archaea</taxon>
        <taxon>Methanobacteriati</taxon>
        <taxon>Methanobacteriota</taxon>
        <taxon>Stenosarchaea group</taxon>
        <taxon>Halobacteria</taxon>
        <taxon>Halobacteriales</taxon>
        <taxon>Natronomonadaceae</taxon>
        <taxon>Halomarina</taxon>
    </lineage>
</organism>
<dbReference type="CDD" id="cd08260">
    <property type="entry name" value="Zn_ADH6"/>
    <property type="match status" value="1"/>
</dbReference>
<dbReference type="GeneID" id="79315274"/>
<dbReference type="PANTHER" id="PTHR43401:SF5">
    <property type="entry name" value="ALCOHOL DEHYDROGENASE-RELATED"/>
    <property type="match status" value="1"/>
</dbReference>
<keyword evidence="1 4" id="KW-0479">Metal-binding</keyword>
<dbReference type="InterPro" id="IPR036291">
    <property type="entry name" value="NAD(P)-bd_dom_sf"/>
</dbReference>
<dbReference type="SUPFAM" id="SSF50129">
    <property type="entry name" value="GroES-like"/>
    <property type="match status" value="1"/>
</dbReference>
<name>A0ABD6ACX9_9EURY</name>
<dbReference type="InterPro" id="IPR050129">
    <property type="entry name" value="Zn_alcohol_dh"/>
</dbReference>
<sequence>MRAVVLEEYGEPLVIEDVPRPDPEPHGVVVEVEACGVCRSDWHAWMGHGEWADDRVPRGQILGHEPAGTVVAVGERVAEVREGDRVALPFNLGDGTCPFCRNGHGNVCPNGLGLGFHPDAPGAFAEQVHLPWADYNAMPLPDDLDARDVAALGCRFMTAFHALAHRVSLAPGDWVAVHGCGGVGLSAVHVADALGVRVVAVDVRESALDRAASLGADGTVDARDADVPEAVRTITDGGAHVSLDALGRAETCRNSVASLRRRGEHVQIGLTTDRERGEVSLPTDRMAMDELSFHGSRGMPPTRYDELLGLLSSGDVDPGRLVSREVPLEEVPERLAAMTAYETEGVEVVTSF</sequence>
<dbReference type="InterPro" id="IPR011032">
    <property type="entry name" value="GroES-like_sf"/>
</dbReference>
<dbReference type="PROSITE" id="PS00059">
    <property type="entry name" value="ADH_ZINC"/>
    <property type="match status" value="1"/>
</dbReference>
<dbReference type="InterPro" id="IPR013149">
    <property type="entry name" value="ADH-like_C"/>
</dbReference>
<dbReference type="InterPro" id="IPR002328">
    <property type="entry name" value="ADH_Zn_CS"/>
</dbReference>
<dbReference type="Gene3D" id="3.90.180.10">
    <property type="entry name" value="Medium-chain alcohol dehydrogenases, catalytic domain"/>
    <property type="match status" value="1"/>
</dbReference>
<evidence type="ECO:0000313" key="6">
    <source>
        <dbReference type="EMBL" id="MFC7318041.1"/>
    </source>
</evidence>
<evidence type="ECO:0000256" key="3">
    <source>
        <dbReference type="ARBA" id="ARBA00023002"/>
    </source>
</evidence>
<reference evidence="6 7" key="1">
    <citation type="journal article" date="2019" name="Int. J. Syst. Evol. Microbiol.">
        <title>The Global Catalogue of Microorganisms (GCM) 10K type strain sequencing project: providing services to taxonomists for standard genome sequencing and annotation.</title>
        <authorList>
            <consortium name="The Broad Institute Genomics Platform"/>
            <consortium name="The Broad Institute Genome Sequencing Center for Infectious Disease"/>
            <person name="Wu L."/>
            <person name="Ma J."/>
        </authorList>
    </citation>
    <scope>NUCLEOTIDE SEQUENCE [LARGE SCALE GENOMIC DNA]</scope>
    <source>
        <strain evidence="6 7">PSR21</strain>
    </source>
</reference>
<feature type="domain" description="Enoyl reductase (ER)" evidence="5">
    <location>
        <begin position="10"/>
        <end position="349"/>
    </location>
</feature>
<dbReference type="AlphaFoldDB" id="A0ABD6ACX9"/>
<protein>
    <submittedName>
        <fullName evidence="6">Zinc-dependent alcohol dehydrogenase family protein</fullName>
    </submittedName>
</protein>
<dbReference type="SUPFAM" id="SSF51735">
    <property type="entry name" value="NAD(P)-binding Rossmann-fold domains"/>
    <property type="match status" value="1"/>
</dbReference>
<dbReference type="Pfam" id="PF00107">
    <property type="entry name" value="ADH_zinc_N"/>
    <property type="match status" value="1"/>
</dbReference>
<evidence type="ECO:0000256" key="4">
    <source>
        <dbReference type="RuleBase" id="RU361277"/>
    </source>
</evidence>
<dbReference type="GO" id="GO:0051262">
    <property type="term" value="P:protein tetramerization"/>
    <property type="evidence" value="ECO:0007669"/>
    <property type="project" value="UniProtKB-ARBA"/>
</dbReference>
<dbReference type="GO" id="GO:0016616">
    <property type="term" value="F:oxidoreductase activity, acting on the CH-OH group of donors, NAD or NADP as acceptor"/>
    <property type="evidence" value="ECO:0007669"/>
    <property type="project" value="UniProtKB-ARBA"/>
</dbReference>
<keyword evidence="3" id="KW-0560">Oxidoreductase</keyword>